<sequence>MKHMKRVRLEYEYYIEYDCRKGKRIERGKKTFPLSLPKKTRLREKENWEIYDNQQLKMKMKMEMKKRWGVEE</sequence>
<protein>
    <submittedName>
        <fullName evidence="1">Uncharacterized protein</fullName>
    </submittedName>
</protein>
<evidence type="ECO:0000313" key="2">
    <source>
        <dbReference type="EMBL" id="OIW19176.1"/>
    </source>
</evidence>
<dbReference type="AlphaFoldDB" id="A0A1J7FMW3"/>
<evidence type="ECO:0000313" key="3">
    <source>
        <dbReference type="Proteomes" id="UP000188354"/>
    </source>
</evidence>
<keyword evidence="3" id="KW-1185">Reference proteome</keyword>
<proteinExistence type="predicted"/>
<reference evidence="1 3" key="1">
    <citation type="journal article" date="2017" name="Plant Biotechnol. J.">
        <title>A comprehensive draft genome sequence for lupin (Lupinus angustifolius), an emerging health food: insights into plant-microbe interactions and legume evolution.</title>
        <authorList>
            <person name="Hane J.K."/>
            <person name="Ming Y."/>
            <person name="Kamphuis L.G."/>
            <person name="Nelson M.N."/>
            <person name="Garg G."/>
            <person name="Atkins C.A."/>
            <person name="Bayer P.E."/>
            <person name="Bravo A."/>
            <person name="Bringans S."/>
            <person name="Cannon S."/>
            <person name="Edwards D."/>
            <person name="Foley R."/>
            <person name="Gao L.L."/>
            <person name="Harrison M.J."/>
            <person name="Huang W."/>
            <person name="Hurgobin B."/>
            <person name="Li S."/>
            <person name="Liu C.W."/>
            <person name="McGrath A."/>
            <person name="Morahan G."/>
            <person name="Murray J."/>
            <person name="Weller J."/>
            <person name="Jian J."/>
            <person name="Singh K.B."/>
        </authorList>
    </citation>
    <scope>NUCLEOTIDE SEQUENCE [LARGE SCALE GENOMIC DNA]</scope>
    <source>
        <strain evidence="3">cv. Tanjil</strain>
        <tissue evidence="1">Whole plant</tissue>
    </source>
</reference>
<dbReference type="EMBL" id="KV862334">
    <property type="protein sequence ID" value="OIV89246.1"/>
    <property type="molecule type" value="Genomic_DNA"/>
</dbReference>
<gene>
    <name evidence="2" type="ORF">TanjilG_16826</name>
    <name evidence="1" type="ORF">TanjilG_24344</name>
</gene>
<evidence type="ECO:0000313" key="1">
    <source>
        <dbReference type="EMBL" id="OIV89246.1"/>
    </source>
</evidence>
<dbReference type="Proteomes" id="UP000188354">
    <property type="component" value="Unassembled WGS sequence"/>
</dbReference>
<dbReference type="Gramene" id="OIW19176">
    <property type="protein sequence ID" value="OIW19176"/>
    <property type="gene ID" value="TanjilG_16826"/>
</dbReference>
<name>A0A1J7FMW3_LUPAN</name>
<dbReference type="EMBL" id="MLAU01002323">
    <property type="protein sequence ID" value="OIW19176.1"/>
    <property type="molecule type" value="Genomic_DNA"/>
</dbReference>
<accession>A0A1J7FMW3</accession>
<organism evidence="1 3">
    <name type="scientific">Lupinus angustifolius</name>
    <name type="common">Narrow-leaved blue lupine</name>
    <dbReference type="NCBI Taxonomy" id="3871"/>
    <lineage>
        <taxon>Eukaryota</taxon>
        <taxon>Viridiplantae</taxon>
        <taxon>Streptophyta</taxon>
        <taxon>Embryophyta</taxon>
        <taxon>Tracheophyta</taxon>
        <taxon>Spermatophyta</taxon>
        <taxon>Magnoliopsida</taxon>
        <taxon>eudicotyledons</taxon>
        <taxon>Gunneridae</taxon>
        <taxon>Pentapetalae</taxon>
        <taxon>rosids</taxon>
        <taxon>fabids</taxon>
        <taxon>Fabales</taxon>
        <taxon>Fabaceae</taxon>
        <taxon>Papilionoideae</taxon>
        <taxon>50 kb inversion clade</taxon>
        <taxon>genistoids sensu lato</taxon>
        <taxon>core genistoids</taxon>
        <taxon>Genisteae</taxon>
        <taxon>Lupinus</taxon>
    </lineage>
</organism>
<dbReference type="Gramene" id="OIV89246">
    <property type="protein sequence ID" value="OIV89246"/>
    <property type="gene ID" value="TanjilG_24344"/>
</dbReference>